<dbReference type="Gene3D" id="3.40.50.2300">
    <property type="match status" value="1"/>
</dbReference>
<dbReference type="InterPro" id="IPR001867">
    <property type="entry name" value="OmpR/PhoB-type_DNA-bd"/>
</dbReference>
<proteinExistence type="predicted"/>
<evidence type="ECO:0000259" key="8">
    <source>
        <dbReference type="PROSITE" id="PS50110"/>
    </source>
</evidence>
<dbReference type="GO" id="GO:0032993">
    <property type="term" value="C:protein-DNA complex"/>
    <property type="evidence" value="ECO:0007669"/>
    <property type="project" value="TreeGrafter"/>
</dbReference>
<dbReference type="GO" id="GO:0000976">
    <property type="term" value="F:transcription cis-regulatory region binding"/>
    <property type="evidence" value="ECO:0007669"/>
    <property type="project" value="TreeGrafter"/>
</dbReference>
<sequence>MRLLLAEDDPRLLKSLTHIFEANRFVTDGVSNGEDALSYALSREYDGLVLDIMMPGLDGIEVLKRLRREGVLSPVLFLTARSEVSQRVEGLDAGADDYIPKPFSTSELLARVRAMLRRKCSYLPDLLSYGGVVLNRSTYEIEYNGEIQALRGKEFQIAEMFMQQPHRIITTEQFITHIWGWDTNVDTSVVWVHISNLRKKLDALKAPLRIRFIRNAGYLLEDRPDDL</sequence>
<feature type="domain" description="Response regulatory" evidence="8">
    <location>
        <begin position="2"/>
        <end position="116"/>
    </location>
</feature>
<keyword evidence="4" id="KW-0804">Transcription</keyword>
<dbReference type="PROSITE" id="PS51755">
    <property type="entry name" value="OMPR_PHOB"/>
    <property type="match status" value="1"/>
</dbReference>
<accession>A0A9D2R527</accession>
<dbReference type="PANTHER" id="PTHR48111:SF15">
    <property type="entry name" value="OMPR SUBFAMILY"/>
    <property type="match status" value="1"/>
</dbReference>
<dbReference type="Gene3D" id="1.10.10.10">
    <property type="entry name" value="Winged helix-like DNA-binding domain superfamily/Winged helix DNA-binding domain"/>
    <property type="match status" value="1"/>
</dbReference>
<feature type="modified residue" description="4-aspartylphosphate" evidence="6">
    <location>
        <position position="51"/>
    </location>
</feature>
<evidence type="ECO:0000256" key="7">
    <source>
        <dbReference type="PROSITE-ProRule" id="PRU01091"/>
    </source>
</evidence>
<dbReference type="GO" id="GO:0006355">
    <property type="term" value="P:regulation of DNA-templated transcription"/>
    <property type="evidence" value="ECO:0007669"/>
    <property type="project" value="InterPro"/>
</dbReference>
<comment type="function">
    <text evidence="5">May play the central regulatory role in sporulation. It may be an element of the effector pathway responsible for the activation of sporulation genes in response to nutritional stress. Spo0A may act in concert with spo0H (a sigma factor) to control the expression of some genes that are critical to the sporulation process.</text>
</comment>
<gene>
    <name evidence="10" type="ORF">H9911_10420</name>
</gene>
<evidence type="ECO:0000256" key="6">
    <source>
        <dbReference type="PROSITE-ProRule" id="PRU00169"/>
    </source>
</evidence>
<reference evidence="10" key="1">
    <citation type="journal article" date="2021" name="PeerJ">
        <title>Extensive microbial diversity within the chicken gut microbiome revealed by metagenomics and culture.</title>
        <authorList>
            <person name="Gilroy R."/>
            <person name="Ravi A."/>
            <person name="Getino M."/>
            <person name="Pursley I."/>
            <person name="Horton D.L."/>
            <person name="Alikhan N.F."/>
            <person name="Baker D."/>
            <person name="Gharbi K."/>
            <person name="Hall N."/>
            <person name="Watson M."/>
            <person name="Adriaenssens E.M."/>
            <person name="Foster-Nyarko E."/>
            <person name="Jarju S."/>
            <person name="Secka A."/>
            <person name="Antonio M."/>
            <person name="Oren A."/>
            <person name="Chaudhuri R.R."/>
            <person name="La Ragione R."/>
            <person name="Hildebrand F."/>
            <person name="Pallen M.J."/>
        </authorList>
    </citation>
    <scope>NUCLEOTIDE SEQUENCE</scope>
    <source>
        <strain evidence="10">ChiGjej3B3-11674</strain>
    </source>
</reference>
<feature type="DNA-binding region" description="OmpR/PhoB-type" evidence="7">
    <location>
        <begin position="124"/>
        <end position="222"/>
    </location>
</feature>
<dbReference type="InterPro" id="IPR039420">
    <property type="entry name" value="WalR-like"/>
</dbReference>
<comment type="caution">
    <text evidence="10">The sequence shown here is derived from an EMBL/GenBank/DDBJ whole genome shotgun (WGS) entry which is preliminary data.</text>
</comment>
<dbReference type="SMART" id="SM00448">
    <property type="entry name" value="REC"/>
    <property type="match status" value="1"/>
</dbReference>
<dbReference type="InterPro" id="IPR036388">
    <property type="entry name" value="WH-like_DNA-bd_sf"/>
</dbReference>
<dbReference type="PANTHER" id="PTHR48111">
    <property type="entry name" value="REGULATOR OF RPOS"/>
    <property type="match status" value="1"/>
</dbReference>
<feature type="domain" description="OmpR/PhoB-type" evidence="9">
    <location>
        <begin position="124"/>
        <end position="222"/>
    </location>
</feature>
<evidence type="ECO:0000313" key="11">
    <source>
        <dbReference type="Proteomes" id="UP000823897"/>
    </source>
</evidence>
<organism evidence="10 11">
    <name type="scientific">Candidatus Mediterraneibacter tabaqchaliae</name>
    <dbReference type="NCBI Taxonomy" id="2838689"/>
    <lineage>
        <taxon>Bacteria</taxon>
        <taxon>Bacillati</taxon>
        <taxon>Bacillota</taxon>
        <taxon>Clostridia</taxon>
        <taxon>Lachnospirales</taxon>
        <taxon>Lachnospiraceae</taxon>
        <taxon>Mediterraneibacter</taxon>
    </lineage>
</organism>
<protein>
    <recommendedName>
        <fullName evidence="1">Stage 0 sporulation protein A homolog</fullName>
    </recommendedName>
</protein>
<dbReference type="InterPro" id="IPR011006">
    <property type="entry name" value="CheY-like_superfamily"/>
</dbReference>
<evidence type="ECO:0000256" key="4">
    <source>
        <dbReference type="ARBA" id="ARBA00023163"/>
    </source>
</evidence>
<reference evidence="10" key="2">
    <citation type="submission" date="2021-04" db="EMBL/GenBank/DDBJ databases">
        <authorList>
            <person name="Gilroy R."/>
        </authorList>
    </citation>
    <scope>NUCLEOTIDE SEQUENCE</scope>
    <source>
        <strain evidence="10">ChiGjej3B3-11674</strain>
    </source>
</reference>
<dbReference type="GO" id="GO:0000156">
    <property type="term" value="F:phosphorelay response regulator activity"/>
    <property type="evidence" value="ECO:0007669"/>
    <property type="project" value="TreeGrafter"/>
</dbReference>
<evidence type="ECO:0000259" key="9">
    <source>
        <dbReference type="PROSITE" id="PS51755"/>
    </source>
</evidence>
<dbReference type="EMBL" id="DWUV01000198">
    <property type="protein sequence ID" value="HJD34937.1"/>
    <property type="molecule type" value="Genomic_DNA"/>
</dbReference>
<dbReference type="AlphaFoldDB" id="A0A9D2R527"/>
<name>A0A9D2R527_9FIRM</name>
<dbReference type="SUPFAM" id="SSF52172">
    <property type="entry name" value="CheY-like"/>
    <property type="match status" value="1"/>
</dbReference>
<keyword evidence="2" id="KW-0805">Transcription regulation</keyword>
<dbReference type="SMART" id="SM00862">
    <property type="entry name" value="Trans_reg_C"/>
    <property type="match status" value="1"/>
</dbReference>
<dbReference type="CDD" id="cd00383">
    <property type="entry name" value="trans_reg_C"/>
    <property type="match status" value="1"/>
</dbReference>
<dbReference type="Gene3D" id="6.10.250.690">
    <property type="match status" value="1"/>
</dbReference>
<evidence type="ECO:0000256" key="2">
    <source>
        <dbReference type="ARBA" id="ARBA00023015"/>
    </source>
</evidence>
<evidence type="ECO:0000313" key="10">
    <source>
        <dbReference type="EMBL" id="HJD34937.1"/>
    </source>
</evidence>
<dbReference type="Pfam" id="PF00072">
    <property type="entry name" value="Response_reg"/>
    <property type="match status" value="1"/>
</dbReference>
<dbReference type="Pfam" id="PF00486">
    <property type="entry name" value="Trans_reg_C"/>
    <property type="match status" value="1"/>
</dbReference>
<dbReference type="GO" id="GO:0005829">
    <property type="term" value="C:cytosol"/>
    <property type="evidence" value="ECO:0007669"/>
    <property type="project" value="TreeGrafter"/>
</dbReference>
<keyword evidence="3 7" id="KW-0238">DNA-binding</keyword>
<dbReference type="Proteomes" id="UP000823897">
    <property type="component" value="Unassembled WGS sequence"/>
</dbReference>
<evidence type="ECO:0000256" key="3">
    <source>
        <dbReference type="ARBA" id="ARBA00023125"/>
    </source>
</evidence>
<dbReference type="PROSITE" id="PS50110">
    <property type="entry name" value="RESPONSE_REGULATORY"/>
    <property type="match status" value="1"/>
</dbReference>
<evidence type="ECO:0000256" key="5">
    <source>
        <dbReference type="ARBA" id="ARBA00024867"/>
    </source>
</evidence>
<evidence type="ECO:0000256" key="1">
    <source>
        <dbReference type="ARBA" id="ARBA00018672"/>
    </source>
</evidence>
<dbReference type="InterPro" id="IPR001789">
    <property type="entry name" value="Sig_transdc_resp-reg_receiver"/>
</dbReference>
<keyword evidence="6" id="KW-0597">Phosphoprotein</keyword>